<organism evidence="2 3">
    <name type="scientific">Ilyodon furcidens</name>
    <name type="common">goldbreast splitfin</name>
    <dbReference type="NCBI Taxonomy" id="33524"/>
    <lineage>
        <taxon>Eukaryota</taxon>
        <taxon>Metazoa</taxon>
        <taxon>Chordata</taxon>
        <taxon>Craniata</taxon>
        <taxon>Vertebrata</taxon>
        <taxon>Euteleostomi</taxon>
        <taxon>Actinopterygii</taxon>
        <taxon>Neopterygii</taxon>
        <taxon>Teleostei</taxon>
        <taxon>Neoteleostei</taxon>
        <taxon>Acanthomorphata</taxon>
        <taxon>Ovalentaria</taxon>
        <taxon>Atherinomorphae</taxon>
        <taxon>Cyprinodontiformes</taxon>
        <taxon>Goodeidae</taxon>
        <taxon>Ilyodon</taxon>
    </lineage>
</organism>
<name>A0ABV0UJG3_9TELE</name>
<evidence type="ECO:0000313" key="3">
    <source>
        <dbReference type="Proteomes" id="UP001482620"/>
    </source>
</evidence>
<evidence type="ECO:0000313" key="2">
    <source>
        <dbReference type="EMBL" id="MEQ2244401.1"/>
    </source>
</evidence>
<gene>
    <name evidence="2" type="ORF">ILYODFUR_016797</name>
</gene>
<reference evidence="2 3" key="1">
    <citation type="submission" date="2021-06" db="EMBL/GenBank/DDBJ databases">
        <authorList>
            <person name="Palmer J.M."/>
        </authorList>
    </citation>
    <scope>NUCLEOTIDE SEQUENCE [LARGE SCALE GENOMIC DNA]</scope>
    <source>
        <strain evidence="3">if_2019</strain>
        <tissue evidence="2">Muscle</tissue>
    </source>
</reference>
<comment type="caution">
    <text evidence="2">The sequence shown here is derived from an EMBL/GenBank/DDBJ whole genome shotgun (WGS) entry which is preliminary data.</text>
</comment>
<dbReference type="Proteomes" id="UP001482620">
    <property type="component" value="Unassembled WGS sequence"/>
</dbReference>
<sequence>MKLPQPEHRSEKSGSACKFAPRFICPACPPYNINNHLRKPARTAHSPTNLSLRGLPAPSWNLHPIPH</sequence>
<evidence type="ECO:0000256" key="1">
    <source>
        <dbReference type="SAM" id="MobiDB-lite"/>
    </source>
</evidence>
<keyword evidence="3" id="KW-1185">Reference proteome</keyword>
<dbReference type="EMBL" id="JAHRIQ010071059">
    <property type="protein sequence ID" value="MEQ2244401.1"/>
    <property type="molecule type" value="Genomic_DNA"/>
</dbReference>
<accession>A0ABV0UJG3</accession>
<feature type="region of interest" description="Disordered" evidence="1">
    <location>
        <begin position="40"/>
        <end position="67"/>
    </location>
</feature>
<proteinExistence type="predicted"/>
<protein>
    <submittedName>
        <fullName evidence="2">Uncharacterized protein</fullName>
    </submittedName>
</protein>